<keyword evidence="6" id="KW-1185">Reference proteome</keyword>
<dbReference type="InterPro" id="IPR011990">
    <property type="entry name" value="TPR-like_helical_dom_sf"/>
</dbReference>
<evidence type="ECO:0000256" key="2">
    <source>
        <dbReference type="ARBA" id="ARBA00022803"/>
    </source>
</evidence>
<comment type="similarity">
    <text evidence="3">Belongs to the IFIT family.</text>
</comment>
<evidence type="ECO:0000313" key="5">
    <source>
        <dbReference type="EMBL" id="KAF5911191.1"/>
    </source>
</evidence>
<dbReference type="GO" id="GO:0003723">
    <property type="term" value="F:RNA binding"/>
    <property type="evidence" value="ECO:0007669"/>
    <property type="project" value="TreeGrafter"/>
</dbReference>
<dbReference type="PANTHER" id="PTHR10271">
    <property type="entry name" value="INTERFERON-INDUCED PROTEIN WITH TETRATRICOPEPTIDE REPEATS"/>
    <property type="match status" value="1"/>
</dbReference>
<proteinExistence type="inferred from homology"/>
<dbReference type="FunFam" id="1.25.40.10:FF:000032">
    <property type="entry name" value="Interferon-induced protein with tetratricopeptide repeats 5"/>
    <property type="match status" value="1"/>
</dbReference>
<dbReference type="PANTHER" id="PTHR10271:SF34">
    <property type="entry name" value="INTERFERON-INDUCED PROTEIN WITH TETRATRICOPEPTIDE REPEATS 1"/>
    <property type="match status" value="1"/>
</dbReference>
<dbReference type="SMART" id="SM00028">
    <property type="entry name" value="TPR"/>
    <property type="match status" value="3"/>
</dbReference>
<evidence type="ECO:0000256" key="4">
    <source>
        <dbReference type="PROSITE-ProRule" id="PRU00339"/>
    </source>
</evidence>
<dbReference type="InterPro" id="IPR019734">
    <property type="entry name" value="TPR_rpt"/>
</dbReference>
<comment type="caution">
    <text evidence="5">The sequence shown here is derived from an EMBL/GenBank/DDBJ whole genome shotgun (WGS) entry which is preliminary data.</text>
</comment>
<dbReference type="Proteomes" id="UP000551758">
    <property type="component" value="Unassembled WGS sequence"/>
</dbReference>
<dbReference type="Gene3D" id="1.25.40.10">
    <property type="entry name" value="Tetratricopeptide repeat domain"/>
    <property type="match status" value="1"/>
</dbReference>
<keyword evidence="2 4" id="KW-0802">TPR repeat</keyword>
<accession>A0A7J7E663</accession>
<dbReference type="GO" id="GO:0051607">
    <property type="term" value="P:defense response to virus"/>
    <property type="evidence" value="ECO:0007669"/>
    <property type="project" value="TreeGrafter"/>
</dbReference>
<dbReference type="EMBL" id="JACDTQ010004021">
    <property type="protein sequence ID" value="KAF5911191.1"/>
    <property type="molecule type" value="Genomic_DNA"/>
</dbReference>
<sequence length="232" mass="26921">MSSQTYVLRYAAKFYRRKGSLDKALQLFKKALKATPSSALLHHQIGLCYRAQAIQIQKARNWQPRGQDRENIDRIARLAISHFEFALEEKPTFEIAYVHLAEMYTAVGNLSKAEDAYQKVLCMKLIEEEKLQKIHFYYGQFQEFQRKSEVHAIVHYLKAAKIEKATFARDKSISSLEKLALKKLQRNALDIETLSILGFIHKVKGEMHKALEYYEWALRLAADFENSVGHDP</sequence>
<feature type="repeat" description="TPR" evidence="4">
    <location>
        <begin position="191"/>
        <end position="224"/>
    </location>
</feature>
<evidence type="ECO:0000256" key="3">
    <source>
        <dbReference type="ARBA" id="ARBA00038336"/>
    </source>
</evidence>
<dbReference type="AlphaFoldDB" id="A0A7J7E663"/>
<keyword evidence="1" id="KW-0677">Repeat</keyword>
<reference evidence="5 6" key="1">
    <citation type="journal article" date="2020" name="Mol. Biol. Evol.">
        <title>Interspecific Gene Flow and the Evolution of Specialization in Black and White Rhinoceros.</title>
        <authorList>
            <person name="Moodley Y."/>
            <person name="Westbury M.V."/>
            <person name="Russo I.M."/>
            <person name="Gopalakrishnan S."/>
            <person name="Rakotoarivelo A."/>
            <person name="Olsen R.A."/>
            <person name="Prost S."/>
            <person name="Tunstall T."/>
            <person name="Ryder O.A."/>
            <person name="Dalen L."/>
            <person name="Bruford M.W."/>
        </authorList>
    </citation>
    <scope>NUCLEOTIDE SEQUENCE [LARGE SCALE GENOMIC DNA]</scope>
    <source>
        <strain evidence="5">SBR-YM</strain>
        <tissue evidence="5">Skin</tissue>
    </source>
</reference>
<organism evidence="5 6">
    <name type="scientific">Diceros bicornis minor</name>
    <name type="common">South-central black rhinoceros</name>
    <dbReference type="NCBI Taxonomy" id="77932"/>
    <lineage>
        <taxon>Eukaryota</taxon>
        <taxon>Metazoa</taxon>
        <taxon>Chordata</taxon>
        <taxon>Craniata</taxon>
        <taxon>Vertebrata</taxon>
        <taxon>Euteleostomi</taxon>
        <taxon>Mammalia</taxon>
        <taxon>Eutheria</taxon>
        <taxon>Laurasiatheria</taxon>
        <taxon>Perissodactyla</taxon>
        <taxon>Rhinocerotidae</taxon>
        <taxon>Diceros</taxon>
    </lineage>
</organism>
<name>A0A7J7E663_DICBM</name>
<evidence type="ECO:0000256" key="1">
    <source>
        <dbReference type="ARBA" id="ARBA00022737"/>
    </source>
</evidence>
<dbReference type="Pfam" id="PF13176">
    <property type="entry name" value="TPR_7"/>
    <property type="match status" value="1"/>
</dbReference>
<dbReference type="GO" id="GO:0005829">
    <property type="term" value="C:cytosol"/>
    <property type="evidence" value="ECO:0007669"/>
    <property type="project" value="TreeGrafter"/>
</dbReference>
<feature type="repeat" description="TPR" evidence="4">
    <location>
        <begin position="5"/>
        <end position="38"/>
    </location>
</feature>
<protein>
    <submittedName>
        <fullName evidence="5">Uncharacterized protein</fullName>
    </submittedName>
</protein>
<dbReference type="Pfam" id="PF13181">
    <property type="entry name" value="TPR_8"/>
    <property type="match status" value="1"/>
</dbReference>
<evidence type="ECO:0000313" key="6">
    <source>
        <dbReference type="Proteomes" id="UP000551758"/>
    </source>
</evidence>
<dbReference type="PROSITE" id="PS50005">
    <property type="entry name" value="TPR"/>
    <property type="match status" value="2"/>
</dbReference>
<dbReference type="SUPFAM" id="SSF48452">
    <property type="entry name" value="TPR-like"/>
    <property type="match status" value="1"/>
</dbReference>
<gene>
    <name evidence="5" type="ORF">HPG69_019557</name>
</gene>